<dbReference type="EMBL" id="LSSN01000109">
    <property type="protein sequence ID" value="OMJ25808.1"/>
    <property type="molecule type" value="Genomic_DNA"/>
</dbReference>
<evidence type="ECO:0000313" key="3">
    <source>
        <dbReference type="EMBL" id="OMJ25808.1"/>
    </source>
</evidence>
<dbReference type="CDD" id="cd14279">
    <property type="entry name" value="CUE"/>
    <property type="match status" value="1"/>
</dbReference>
<dbReference type="InterPro" id="IPR003892">
    <property type="entry name" value="CUE"/>
</dbReference>
<dbReference type="GO" id="GO:0043130">
    <property type="term" value="F:ubiquitin binding"/>
    <property type="evidence" value="ECO:0007669"/>
    <property type="project" value="InterPro"/>
</dbReference>
<comment type="caution">
    <text evidence="3">The sequence shown here is derived from an EMBL/GenBank/DDBJ whole genome shotgun (WGS) entry which is preliminary data.</text>
</comment>
<feature type="domain" description="CUE" evidence="2">
    <location>
        <begin position="201"/>
        <end position="244"/>
    </location>
</feature>
<proteinExistence type="predicted"/>
<evidence type="ECO:0000256" key="1">
    <source>
        <dbReference type="SAM" id="MobiDB-lite"/>
    </source>
</evidence>
<keyword evidence="4" id="KW-1185">Reference proteome</keyword>
<feature type="region of interest" description="Disordered" evidence="1">
    <location>
        <begin position="344"/>
        <end position="388"/>
    </location>
</feature>
<organism evidence="3 4">
    <name type="scientific">Smittium culicis</name>
    <dbReference type="NCBI Taxonomy" id="133412"/>
    <lineage>
        <taxon>Eukaryota</taxon>
        <taxon>Fungi</taxon>
        <taxon>Fungi incertae sedis</taxon>
        <taxon>Zoopagomycota</taxon>
        <taxon>Kickxellomycotina</taxon>
        <taxon>Harpellomycetes</taxon>
        <taxon>Harpellales</taxon>
        <taxon>Legeriomycetaceae</taxon>
        <taxon>Smittium</taxon>
    </lineage>
</organism>
<dbReference type="STRING" id="133412.A0A1R1YFW6"/>
<protein>
    <recommendedName>
        <fullName evidence="2">CUE domain-containing protein</fullName>
    </recommendedName>
</protein>
<feature type="compositionally biased region" description="Basic and acidic residues" evidence="1">
    <location>
        <begin position="460"/>
        <end position="470"/>
    </location>
</feature>
<dbReference type="AlphaFoldDB" id="A0A1R1YFW6"/>
<dbReference type="OrthoDB" id="5577209at2759"/>
<dbReference type="PROSITE" id="PS51140">
    <property type="entry name" value="CUE"/>
    <property type="match status" value="1"/>
</dbReference>
<sequence length="513" mass="58143">METSHSTPISSSEYSECLDYLENSWIQLRKCNNADSFFKKLFTLDFFGYTQEFTLKVNSLSSTQNRFKRAGFSEATLDRIVNSSPNKPINTEADIAQLNSQHIYPVFILDFYELLISQYELLGEIQRSDCIQNINKISDLFKAIEKSNNHLNCGFDKDQAEYVLMNLESLSGSIEPDFRDNTAFLNQEIENKPNDVIGLDELNQNATLMLEMFPSSSVENLKELLISCNNDLELAISKRLDGDNSNAEPEKKQLKSNIPSESSIESIKMKEMEEYLKKRRNIFDNDELDIFNSNEIDESKILNGTIKSPKKYDLNSALKGVDNERVLAAALLLEEDEYDDTLEDNYGINLGLSGSESESEGEGEGEGESKDKNQKSRHNNSNSESTDIRDLDSLLGKLAISDPSVFSKSSIIRRSAARQKLIEETNLSNEQIEGWYTMLNRDPSRKAKLEKAVLVQSRNNHLESKTENSTKEPSGSKNSNNPNNSSSKYKGKHNRRANSNKKFNQSFGFSQEK</sequence>
<gene>
    <name evidence="3" type="ORF">AYI70_g645</name>
</gene>
<feature type="compositionally biased region" description="Low complexity" evidence="1">
    <location>
        <begin position="471"/>
        <end position="488"/>
    </location>
</feature>
<feature type="compositionally biased region" description="Acidic residues" evidence="1">
    <location>
        <begin position="357"/>
        <end position="366"/>
    </location>
</feature>
<feature type="compositionally biased region" description="Basic residues" evidence="1">
    <location>
        <begin position="489"/>
        <end position="499"/>
    </location>
</feature>
<name>A0A1R1YFW6_9FUNG</name>
<evidence type="ECO:0000259" key="2">
    <source>
        <dbReference type="PROSITE" id="PS51140"/>
    </source>
</evidence>
<feature type="region of interest" description="Disordered" evidence="1">
    <location>
        <begin position="241"/>
        <end position="261"/>
    </location>
</feature>
<evidence type="ECO:0000313" key="4">
    <source>
        <dbReference type="Proteomes" id="UP000187283"/>
    </source>
</evidence>
<accession>A0A1R1YFW6</accession>
<dbReference type="Proteomes" id="UP000187283">
    <property type="component" value="Unassembled WGS sequence"/>
</dbReference>
<dbReference type="Gene3D" id="1.10.8.10">
    <property type="entry name" value="DNA helicase RuvA subunit, C-terminal domain"/>
    <property type="match status" value="1"/>
</dbReference>
<feature type="compositionally biased region" description="Basic and acidic residues" evidence="1">
    <location>
        <begin position="241"/>
        <end position="253"/>
    </location>
</feature>
<feature type="compositionally biased region" description="Polar residues" evidence="1">
    <location>
        <begin position="500"/>
        <end position="513"/>
    </location>
</feature>
<reference evidence="3 4" key="1">
    <citation type="submission" date="2017-01" db="EMBL/GenBank/DDBJ databases">
        <authorList>
            <person name="Mah S.A."/>
            <person name="Swanson W.J."/>
            <person name="Moy G.W."/>
            <person name="Vacquier V.D."/>
        </authorList>
    </citation>
    <scope>NUCLEOTIDE SEQUENCE [LARGE SCALE GENOMIC DNA]</scope>
    <source>
        <strain evidence="3 4">GSMNP</strain>
    </source>
</reference>
<feature type="region of interest" description="Disordered" evidence="1">
    <location>
        <begin position="456"/>
        <end position="513"/>
    </location>
</feature>